<accession>A0A432XSE5</accession>
<dbReference type="AlphaFoldDB" id="A0A432XSE5"/>
<dbReference type="RefSeq" id="WP_126774200.1">
    <property type="nucleotide sequence ID" value="NZ_PIPX01000005.1"/>
</dbReference>
<dbReference type="Proteomes" id="UP000287649">
    <property type="component" value="Unassembled WGS sequence"/>
</dbReference>
<organism evidence="2 3">
    <name type="scientific">Pseudidiomarina homiensis</name>
    <dbReference type="NCBI Taxonomy" id="364198"/>
    <lineage>
        <taxon>Bacteria</taxon>
        <taxon>Pseudomonadati</taxon>
        <taxon>Pseudomonadota</taxon>
        <taxon>Gammaproteobacteria</taxon>
        <taxon>Alteromonadales</taxon>
        <taxon>Idiomarinaceae</taxon>
        <taxon>Pseudidiomarina</taxon>
    </lineage>
</organism>
<name>A0A432XSE5_9GAMM</name>
<reference evidence="3" key="1">
    <citation type="journal article" date="2018" name="Front. Microbiol.">
        <title>Genome-Based Analysis Reveals the Taxonomy and Diversity of the Family Idiomarinaceae.</title>
        <authorList>
            <person name="Liu Y."/>
            <person name="Lai Q."/>
            <person name="Shao Z."/>
        </authorList>
    </citation>
    <scope>NUCLEOTIDE SEQUENCE [LARGE SCALE GENOMIC DNA]</scope>
    <source>
        <strain evidence="3">PO-M2</strain>
    </source>
</reference>
<keyword evidence="3" id="KW-1185">Reference proteome</keyword>
<evidence type="ECO:0000313" key="2">
    <source>
        <dbReference type="EMBL" id="RUO51655.1"/>
    </source>
</evidence>
<gene>
    <name evidence="2" type="ORF">CWI70_12385</name>
</gene>
<dbReference type="EMBL" id="PIPX01000005">
    <property type="protein sequence ID" value="RUO51655.1"/>
    <property type="molecule type" value="Genomic_DNA"/>
</dbReference>
<keyword evidence="1" id="KW-0175">Coiled coil</keyword>
<sequence>MTLANLPFHVIDTAIESSVADLGTNPLTLSAVNADLKYHRKNIVSLRNDLRDLARKFQRACVGVSELEGEHLANEYESARAVLQERLDDHKVSVARLEKARSKFLFCFEEVNA</sequence>
<feature type="coiled-coil region" evidence="1">
    <location>
        <begin position="36"/>
        <end position="100"/>
    </location>
</feature>
<protein>
    <submittedName>
        <fullName evidence="2">Uncharacterized protein</fullName>
    </submittedName>
</protein>
<evidence type="ECO:0000313" key="3">
    <source>
        <dbReference type="Proteomes" id="UP000287649"/>
    </source>
</evidence>
<proteinExistence type="predicted"/>
<comment type="caution">
    <text evidence="2">The sequence shown here is derived from an EMBL/GenBank/DDBJ whole genome shotgun (WGS) entry which is preliminary data.</text>
</comment>
<evidence type="ECO:0000256" key="1">
    <source>
        <dbReference type="SAM" id="Coils"/>
    </source>
</evidence>